<sequence>MEGKAKAKMSNKTSLQELIEKLESELYELDSKCDISEINDGVRFAYNHILTLINDGIIEKEKQQIMEAYDDGRKVEYDFLISNPVLIQSEQYFNSKYGNPQGDSETTK</sequence>
<organism evidence="2 3">
    <name type="scientific">Elizabethkingia anophelis</name>
    <dbReference type="NCBI Taxonomy" id="1117645"/>
    <lineage>
        <taxon>Bacteria</taxon>
        <taxon>Pseudomonadati</taxon>
        <taxon>Bacteroidota</taxon>
        <taxon>Flavobacteriia</taxon>
        <taxon>Flavobacteriales</taxon>
        <taxon>Weeksellaceae</taxon>
        <taxon>Elizabethkingia</taxon>
    </lineage>
</organism>
<proteinExistence type="predicted"/>
<dbReference type="EMBL" id="CP016374">
    <property type="protein sequence ID" value="AQX00451.1"/>
    <property type="molecule type" value="Genomic_DNA"/>
</dbReference>
<dbReference type="AlphaFoldDB" id="A0AAU8VCT7"/>
<keyword evidence="1" id="KW-0175">Coiled coil</keyword>
<evidence type="ECO:0000256" key="1">
    <source>
        <dbReference type="SAM" id="Coils"/>
    </source>
</evidence>
<dbReference type="RefSeq" id="WP_078395144.1">
    <property type="nucleotide sequence ID" value="NZ_CP016374.1"/>
</dbReference>
<name>A0AAU8VCT7_9FLAO</name>
<gene>
    <name evidence="2" type="ORF">BBD32_02710</name>
</gene>
<reference evidence="2 3" key="1">
    <citation type="submission" date="2016-07" db="EMBL/GenBank/DDBJ databases">
        <title>Revisiting the taxonomy of the Elizabethkingia Genus using Whole-Genome Sequencing, Optical Mapping, and MALDI-TOF, along with proposal of three novel Elizabethkingia species: Elizabethkingia bruuniana sp. nov., Elizabethkingia ursingii sp. nov., and Elizabethkingia occulta sp. nov.</title>
        <authorList>
            <person name="Nicholson A.C."/>
        </authorList>
    </citation>
    <scope>NUCLEOTIDE SEQUENCE [LARGE SCALE GENOMIC DNA]</scope>
    <source>
        <strain evidence="2 3">F3201</strain>
    </source>
</reference>
<accession>A0AAU8VCT7</accession>
<dbReference type="Proteomes" id="UP000190848">
    <property type="component" value="Chromosome"/>
</dbReference>
<protein>
    <submittedName>
        <fullName evidence="2">Uncharacterized protein</fullName>
    </submittedName>
</protein>
<evidence type="ECO:0000313" key="2">
    <source>
        <dbReference type="EMBL" id="AQX00451.1"/>
    </source>
</evidence>
<evidence type="ECO:0000313" key="3">
    <source>
        <dbReference type="Proteomes" id="UP000190848"/>
    </source>
</evidence>
<feature type="coiled-coil region" evidence="1">
    <location>
        <begin position="5"/>
        <end position="32"/>
    </location>
</feature>